<evidence type="ECO:0000313" key="2">
    <source>
        <dbReference type="EMBL" id="ODQ49385.1"/>
    </source>
</evidence>
<sequence>MTTGLLPSSPTFPETHDSSSSLDTGSTSSYLHNDCLKYHSSLDTVHAKIYRYNSFPELIQHLKITLRINLPRIDYPSNEILLMILSGTQLNHIEEKSSNGLLNLSVPCIEYLNQMFDIFENPSIFNDADQQRIYDEEVLNLYRKLVTLFSFLKPPIDSRRSKRKKNILNNTPQVLSLDDSLLDYSMEENMNTLEHELRNDKMQSLFEISTTSDKFNNADTFFGIKYLPEVERNLWNYFIFAFSTVSKLTEIERVDSYESYTETWVRWREFLNIILRFMELELKKSADITNSLLVLNLINISGCTDFSEMEQDQILDSLLTFCDYVFTKSRSSCSISSIIPLDLTLSQKYNFSNNPPMFEYKFQGSGIGLDSLPTRSRLLRICWKYLSYLPIDGTVKSKICGKVARKSFRLNPRELLAFFSDSYFTLDTKLVDNDFFFIVSFHVMRLISRSWSITPEVCLRDYKAYFGQLKILFKSAQSNSDQALKAKLVKGGEDFSSLNSSNEILEKCYILARYQLKVLLQSIKLEDGEMQILDEISFTVGSTNIFLGELARRIYSN</sequence>
<dbReference type="RefSeq" id="XP_019020498.1">
    <property type="nucleotide sequence ID" value="XM_019163237.1"/>
</dbReference>
<protein>
    <submittedName>
        <fullName evidence="2">Uncharacterized protein</fullName>
    </submittedName>
</protein>
<dbReference type="EMBL" id="KV454001">
    <property type="protein sequence ID" value="ODQ49385.1"/>
    <property type="molecule type" value="Genomic_DNA"/>
</dbReference>
<dbReference type="GeneID" id="30179924"/>
<reference evidence="2 3" key="1">
    <citation type="journal article" date="2016" name="Proc. Natl. Acad. Sci. U.S.A.">
        <title>Comparative genomics of biotechnologically important yeasts.</title>
        <authorList>
            <person name="Riley R."/>
            <person name="Haridas S."/>
            <person name="Wolfe K.H."/>
            <person name="Lopes M.R."/>
            <person name="Hittinger C.T."/>
            <person name="Goeker M."/>
            <person name="Salamov A.A."/>
            <person name="Wisecaver J.H."/>
            <person name="Long T.M."/>
            <person name="Calvey C.H."/>
            <person name="Aerts A.L."/>
            <person name="Barry K.W."/>
            <person name="Choi C."/>
            <person name="Clum A."/>
            <person name="Coughlan A.Y."/>
            <person name="Deshpande S."/>
            <person name="Douglass A.P."/>
            <person name="Hanson S.J."/>
            <person name="Klenk H.-P."/>
            <person name="LaButti K.M."/>
            <person name="Lapidus A."/>
            <person name="Lindquist E.A."/>
            <person name="Lipzen A.M."/>
            <person name="Meier-Kolthoff J.P."/>
            <person name="Ohm R.A."/>
            <person name="Otillar R.P."/>
            <person name="Pangilinan J.L."/>
            <person name="Peng Y."/>
            <person name="Rokas A."/>
            <person name="Rosa C.A."/>
            <person name="Scheuner C."/>
            <person name="Sibirny A.A."/>
            <person name="Slot J.C."/>
            <person name="Stielow J.B."/>
            <person name="Sun H."/>
            <person name="Kurtzman C.P."/>
            <person name="Blackwell M."/>
            <person name="Grigoriev I.V."/>
            <person name="Jeffries T.W."/>
        </authorList>
    </citation>
    <scope>NUCLEOTIDE SEQUENCE [LARGE SCALE GENOMIC DNA]</scope>
    <source>
        <strain evidence="2 3">NRRL Y-2026</strain>
    </source>
</reference>
<name>A0A1E3NTB7_9ASCO</name>
<accession>A0A1E3NTB7</accession>
<dbReference type="OrthoDB" id="3997287at2759"/>
<feature type="region of interest" description="Disordered" evidence="1">
    <location>
        <begin position="1"/>
        <end position="23"/>
    </location>
</feature>
<dbReference type="Proteomes" id="UP000094455">
    <property type="component" value="Unassembled WGS sequence"/>
</dbReference>
<evidence type="ECO:0000313" key="3">
    <source>
        <dbReference type="Proteomes" id="UP000094455"/>
    </source>
</evidence>
<feature type="compositionally biased region" description="Polar residues" evidence="1">
    <location>
        <begin position="1"/>
        <end position="12"/>
    </location>
</feature>
<keyword evidence="3" id="KW-1185">Reference proteome</keyword>
<evidence type="ECO:0000256" key="1">
    <source>
        <dbReference type="SAM" id="MobiDB-lite"/>
    </source>
</evidence>
<proteinExistence type="predicted"/>
<organism evidence="2 3">
    <name type="scientific">Pichia membranifaciens NRRL Y-2026</name>
    <dbReference type="NCBI Taxonomy" id="763406"/>
    <lineage>
        <taxon>Eukaryota</taxon>
        <taxon>Fungi</taxon>
        <taxon>Dikarya</taxon>
        <taxon>Ascomycota</taxon>
        <taxon>Saccharomycotina</taxon>
        <taxon>Pichiomycetes</taxon>
        <taxon>Pichiales</taxon>
        <taxon>Pichiaceae</taxon>
        <taxon>Pichia</taxon>
    </lineage>
</organism>
<dbReference type="AlphaFoldDB" id="A0A1E3NTB7"/>
<gene>
    <name evidence="2" type="ORF">PICMEDRAFT_57435</name>
</gene>